<evidence type="ECO:0000313" key="5">
    <source>
        <dbReference type="Proteomes" id="UP000027238"/>
    </source>
</evidence>
<name>A0A066XT59_COLSU</name>
<evidence type="ECO:0000256" key="2">
    <source>
        <dbReference type="PROSITE-ProRule" id="PRU00708"/>
    </source>
</evidence>
<keyword evidence="1" id="KW-0677">Repeat</keyword>
<dbReference type="Proteomes" id="UP000027238">
    <property type="component" value="Unassembled WGS sequence"/>
</dbReference>
<dbReference type="OMA" id="TGMMHGW"/>
<dbReference type="PANTHER" id="PTHR47942">
    <property type="entry name" value="TETRATRICOPEPTIDE REPEAT (TPR)-LIKE SUPERFAMILY PROTEIN-RELATED"/>
    <property type="match status" value="1"/>
</dbReference>
<dbReference type="Pfam" id="PF13041">
    <property type="entry name" value="PPR_2"/>
    <property type="match status" value="1"/>
</dbReference>
<evidence type="ECO:0000256" key="3">
    <source>
        <dbReference type="SAM" id="MobiDB-lite"/>
    </source>
</evidence>
<feature type="repeat" description="PPR" evidence="2">
    <location>
        <begin position="460"/>
        <end position="494"/>
    </location>
</feature>
<feature type="repeat" description="PPR" evidence="2">
    <location>
        <begin position="729"/>
        <end position="763"/>
    </location>
</feature>
<evidence type="ECO:0000256" key="1">
    <source>
        <dbReference type="ARBA" id="ARBA00022737"/>
    </source>
</evidence>
<dbReference type="InterPro" id="IPR051222">
    <property type="entry name" value="PPR/CCM1_RNA-binding"/>
</dbReference>
<dbReference type="STRING" id="1173701.A0A066XT59"/>
<dbReference type="Pfam" id="PF01535">
    <property type="entry name" value="PPR"/>
    <property type="match status" value="1"/>
</dbReference>
<sequence>MLASKTVCTQCRSRLLASAAKVGTARPNSTANFPAATAETSRTEAGAQQPSRTQSRKPPPTPTRAKRAAGDPRAKQRALDLFEEIVSSKPQASPGPSKNVSKPYRLVDELDTITQNKENLSATEVAVKSYTIVKTKLLPVLQQTGTRLPPILMTKAAMAVYQVANAKIANIDNADLPSVADICKIYADLNNTRVLRRMELIVNFLRAIVSSRSELGAEPVEERLLDDLVECWKHVSGLKRGNSGMASHTEFWLTSRSDLWGMEEPVKLFRTLFPLFSHNELRGFVPALVTTFVLFSEPKHAPTMAKAEAQPLMEALNPIVKRFGREELQPLFDGYPELWSFVQPRADWRVTRTVPEAWKEPSAPVVVKSSHTPAEGRFSYAVWHQRFGIAFRSSSLTEAKQTWRDLINPANDDKRADRLRRSPELFDYILFLACGKREEGASKMTSEILAYMEGLGLMPTLRTYTSMMNGWKQARRLDAIEQLWASITRSGLKLDEQIWSVRIAALGHLGTERAGLAALKEMESMWDTAAKDGKLGQAVPPGIASVNAAISGLLKRDRMDVVHAVLEWATKKGLEPDIYTYNMLLSHMLKNGSSDEVDALLSSMKVAGLKPDAATFTIILEAAFMGLDKKTPKEQREAINAVFEEMAACDIQPNQEAFGKMLHVLTQKGEAADYAVEVVLGHLRRSGLEPSTEMCTILVEHYVSRERPNLNSIRALVADRRSRTRALTDRVFWETVIKHYHRAGDLDGALEIVYDLDDWGIWPGLPLLEPLLRSLISRRDWDGAKKLVATVRKQARPQAAAKGGRYWKHAFWAAAEDYRLLDDM</sequence>
<keyword evidence="5" id="KW-1185">Reference proteome</keyword>
<evidence type="ECO:0000313" key="4">
    <source>
        <dbReference type="EMBL" id="KDN70884.1"/>
    </source>
</evidence>
<dbReference type="NCBIfam" id="TIGR00756">
    <property type="entry name" value="PPR"/>
    <property type="match status" value="1"/>
</dbReference>
<feature type="repeat" description="PPR" evidence="2">
    <location>
        <begin position="577"/>
        <end position="611"/>
    </location>
</feature>
<dbReference type="AlphaFoldDB" id="A0A066XT59"/>
<dbReference type="eggNOG" id="KOG4197">
    <property type="taxonomic scope" value="Eukaryota"/>
</dbReference>
<dbReference type="InterPro" id="IPR002885">
    <property type="entry name" value="PPR_rpt"/>
</dbReference>
<dbReference type="Gene3D" id="1.25.40.10">
    <property type="entry name" value="Tetratricopeptide repeat domain"/>
    <property type="match status" value="3"/>
</dbReference>
<dbReference type="InterPro" id="IPR011990">
    <property type="entry name" value="TPR-like_helical_dom_sf"/>
</dbReference>
<comment type="caution">
    <text evidence="4">The sequence shown here is derived from an EMBL/GenBank/DDBJ whole genome shotgun (WGS) entry which is preliminary data.</text>
</comment>
<proteinExistence type="predicted"/>
<dbReference type="EMBL" id="JMSE01000279">
    <property type="protein sequence ID" value="KDN70884.1"/>
    <property type="molecule type" value="Genomic_DNA"/>
</dbReference>
<feature type="region of interest" description="Disordered" evidence="3">
    <location>
        <begin position="18"/>
        <end position="74"/>
    </location>
</feature>
<gene>
    <name evidence="4" type="ORF">CSUB01_04397</name>
</gene>
<accession>A0A066XT59</accession>
<dbReference type="OrthoDB" id="185373at2759"/>
<dbReference type="HOGENOM" id="CLU_007681_2_0_1"/>
<dbReference type="PROSITE" id="PS51375">
    <property type="entry name" value="PPR"/>
    <property type="match status" value="3"/>
</dbReference>
<protein>
    <submittedName>
        <fullName evidence="4">Putative pentatricopeptide repeat domain-containing protein</fullName>
    </submittedName>
</protein>
<reference evidence="5" key="1">
    <citation type="journal article" date="2014" name="Genome Announc.">
        <title>Draft genome sequence of Colletotrichum sublineola, a destructive pathogen of cultivated sorghum.</title>
        <authorList>
            <person name="Baroncelli R."/>
            <person name="Sanz-Martin J.M."/>
            <person name="Rech G.E."/>
            <person name="Sukno S.A."/>
            <person name="Thon M.R."/>
        </authorList>
    </citation>
    <scope>NUCLEOTIDE SEQUENCE [LARGE SCALE GENOMIC DNA]</scope>
    <source>
        <strain evidence="5">TX430BB</strain>
    </source>
</reference>
<organism evidence="4 5">
    <name type="scientific">Colletotrichum sublineola</name>
    <name type="common">Sorghum anthracnose fungus</name>
    <dbReference type="NCBI Taxonomy" id="1173701"/>
    <lineage>
        <taxon>Eukaryota</taxon>
        <taxon>Fungi</taxon>
        <taxon>Dikarya</taxon>
        <taxon>Ascomycota</taxon>
        <taxon>Pezizomycotina</taxon>
        <taxon>Sordariomycetes</taxon>
        <taxon>Hypocreomycetidae</taxon>
        <taxon>Glomerellales</taxon>
        <taxon>Glomerellaceae</taxon>
        <taxon>Colletotrichum</taxon>
        <taxon>Colletotrichum graminicola species complex</taxon>
    </lineage>
</organism>